<dbReference type="PROSITE" id="PS51754">
    <property type="entry name" value="OVATE"/>
    <property type="match status" value="1"/>
</dbReference>
<dbReference type="InterPro" id="IPR006458">
    <property type="entry name" value="Ovate_C"/>
</dbReference>
<evidence type="ECO:0000313" key="10">
    <source>
        <dbReference type="EMBL" id="OWM74540.1"/>
    </source>
</evidence>
<keyword evidence="2 6" id="KW-0678">Repressor</keyword>
<dbReference type="Proteomes" id="UP000197138">
    <property type="component" value="Unassembled WGS sequence"/>
</dbReference>
<evidence type="ECO:0000256" key="5">
    <source>
        <dbReference type="ARBA" id="ARBA00023242"/>
    </source>
</evidence>
<feature type="region of interest" description="Disordered" evidence="7">
    <location>
        <begin position="213"/>
        <end position="262"/>
    </location>
</feature>
<dbReference type="GO" id="GO:0045892">
    <property type="term" value="P:negative regulation of DNA-templated transcription"/>
    <property type="evidence" value="ECO:0007669"/>
    <property type="project" value="UniProtKB-UniRule"/>
</dbReference>
<feature type="region of interest" description="Disordered" evidence="7">
    <location>
        <begin position="17"/>
        <end position="38"/>
    </location>
</feature>
<feature type="region of interest" description="Disordered" evidence="7">
    <location>
        <begin position="107"/>
        <end position="147"/>
    </location>
</feature>
<keyword evidence="3 6" id="KW-0805">Transcription regulation</keyword>
<feature type="domain" description="OVATE" evidence="9">
    <location>
        <begin position="298"/>
        <end position="357"/>
    </location>
</feature>
<feature type="transmembrane region" description="Helical" evidence="8">
    <location>
        <begin position="156"/>
        <end position="180"/>
    </location>
</feature>
<evidence type="ECO:0000259" key="9">
    <source>
        <dbReference type="PROSITE" id="PS51754"/>
    </source>
</evidence>
<keyword evidence="4 6" id="KW-0804">Transcription</keyword>
<keyword evidence="8" id="KW-0472">Membrane</keyword>
<comment type="function">
    <text evidence="6">Transcriptional repressor that regulates multiple aspects of plant growth and development.</text>
</comment>
<feature type="compositionally biased region" description="Basic residues" evidence="7">
    <location>
        <begin position="238"/>
        <end position="252"/>
    </location>
</feature>
<feature type="compositionally biased region" description="Basic residues" evidence="7">
    <location>
        <begin position="130"/>
        <end position="143"/>
    </location>
</feature>
<proteinExistence type="predicted"/>
<evidence type="ECO:0000256" key="3">
    <source>
        <dbReference type="ARBA" id="ARBA00023015"/>
    </source>
</evidence>
<dbReference type="EMBL" id="MTKT01003711">
    <property type="protein sequence ID" value="OWM74540.1"/>
    <property type="molecule type" value="Genomic_DNA"/>
</dbReference>
<keyword evidence="5 6" id="KW-0539">Nucleus</keyword>
<evidence type="ECO:0000256" key="1">
    <source>
        <dbReference type="ARBA" id="ARBA00004123"/>
    </source>
</evidence>
<name>A0A218WQA8_PUNGR</name>
<evidence type="ECO:0000256" key="4">
    <source>
        <dbReference type="ARBA" id="ARBA00023163"/>
    </source>
</evidence>
<evidence type="ECO:0000256" key="8">
    <source>
        <dbReference type="SAM" id="Phobius"/>
    </source>
</evidence>
<evidence type="ECO:0000313" key="11">
    <source>
        <dbReference type="Proteomes" id="UP000197138"/>
    </source>
</evidence>
<accession>A0A218WQA8</accession>
<dbReference type="PANTHER" id="PTHR33057">
    <property type="entry name" value="TRANSCRIPTION REPRESSOR OFP7-RELATED"/>
    <property type="match status" value="1"/>
</dbReference>
<evidence type="ECO:0000256" key="7">
    <source>
        <dbReference type="SAM" id="MobiDB-lite"/>
    </source>
</evidence>
<dbReference type="PANTHER" id="PTHR33057:SF224">
    <property type="entry name" value="TRANSCRIPTION REPRESSOR"/>
    <property type="match status" value="1"/>
</dbReference>
<sequence>MARRLRLRISRLLQSCRSKDPTSLPSDPVPVPSLLPRPPPSLGDPSRCFLNACHVPSSLVSYCRSCGCGDRSSRINLRRTGSQKFQWKQEAGFHVIVAAATTATAPRRKTYSSSASDGGRNTHAPPPLERRKRRPRNRKRKPASYRPRISTSSGEMLLVLVCFLFLFYLAIVICCAFSPIETGHSGLFSSEETDNGREGFHDEESAEMLLISSSRSYSTDSSSDGIRKETEASETNKAMKKKKRSRRNKGKARGSYNPEPQVAISSPARLSAVFRKLAPPCVVLEGQPAAKVRESFAVVKRSDCPYEDFKGSMMEMIVEKEMFEEEDLEQLLLCFLSLNSSRHHGAIVAAFSEIWEALFGCRRSSTASAFIRDIQ</sequence>
<feature type="compositionally biased region" description="Pro residues" evidence="7">
    <location>
        <begin position="27"/>
        <end position="38"/>
    </location>
</feature>
<comment type="caution">
    <text evidence="10">The sequence shown here is derived from an EMBL/GenBank/DDBJ whole genome shotgun (WGS) entry which is preliminary data.</text>
</comment>
<reference evidence="11" key="1">
    <citation type="journal article" date="2017" name="Plant J.">
        <title>The pomegranate (Punica granatum L.) genome and the genomics of punicalagin biosynthesis.</title>
        <authorList>
            <person name="Qin G."/>
            <person name="Xu C."/>
            <person name="Ming R."/>
            <person name="Tang H."/>
            <person name="Guyot R."/>
            <person name="Kramer E.M."/>
            <person name="Hu Y."/>
            <person name="Yi X."/>
            <person name="Qi Y."/>
            <person name="Xu X."/>
            <person name="Gao Z."/>
            <person name="Pan H."/>
            <person name="Jian J."/>
            <person name="Tian Y."/>
            <person name="Yue Z."/>
            <person name="Xu Y."/>
        </authorList>
    </citation>
    <scope>NUCLEOTIDE SEQUENCE [LARGE SCALE GENOMIC DNA]</scope>
    <source>
        <strain evidence="11">cv. Dabenzi</strain>
    </source>
</reference>
<protein>
    <recommendedName>
        <fullName evidence="6">Transcription repressor</fullName>
    </recommendedName>
    <alternativeName>
        <fullName evidence="6">Ovate family protein</fullName>
    </alternativeName>
</protein>
<feature type="compositionally biased region" description="Low complexity" evidence="7">
    <location>
        <begin position="213"/>
        <end position="223"/>
    </location>
</feature>
<dbReference type="NCBIfam" id="TIGR01568">
    <property type="entry name" value="A_thal_3678"/>
    <property type="match status" value="1"/>
</dbReference>
<evidence type="ECO:0000256" key="2">
    <source>
        <dbReference type="ARBA" id="ARBA00022491"/>
    </source>
</evidence>
<dbReference type="Pfam" id="PF04844">
    <property type="entry name" value="Ovate"/>
    <property type="match status" value="1"/>
</dbReference>
<keyword evidence="8" id="KW-0812">Transmembrane</keyword>
<keyword evidence="8" id="KW-1133">Transmembrane helix</keyword>
<dbReference type="InterPro" id="IPR038933">
    <property type="entry name" value="Ovate"/>
</dbReference>
<organism evidence="10 11">
    <name type="scientific">Punica granatum</name>
    <name type="common">Pomegranate</name>
    <dbReference type="NCBI Taxonomy" id="22663"/>
    <lineage>
        <taxon>Eukaryota</taxon>
        <taxon>Viridiplantae</taxon>
        <taxon>Streptophyta</taxon>
        <taxon>Embryophyta</taxon>
        <taxon>Tracheophyta</taxon>
        <taxon>Spermatophyta</taxon>
        <taxon>Magnoliopsida</taxon>
        <taxon>eudicotyledons</taxon>
        <taxon>Gunneridae</taxon>
        <taxon>Pentapetalae</taxon>
        <taxon>rosids</taxon>
        <taxon>malvids</taxon>
        <taxon>Myrtales</taxon>
        <taxon>Lythraceae</taxon>
        <taxon>Punica</taxon>
    </lineage>
</organism>
<evidence type="ECO:0000256" key="6">
    <source>
        <dbReference type="RuleBase" id="RU367028"/>
    </source>
</evidence>
<dbReference type="AlphaFoldDB" id="A0A218WQA8"/>
<dbReference type="GO" id="GO:0005634">
    <property type="term" value="C:nucleus"/>
    <property type="evidence" value="ECO:0007669"/>
    <property type="project" value="UniProtKB-SubCell"/>
</dbReference>
<comment type="subcellular location">
    <subcellularLocation>
        <location evidence="1 6">Nucleus</location>
    </subcellularLocation>
</comment>
<gene>
    <name evidence="10" type="ORF">CDL15_Pgr005119</name>
</gene>